<comment type="similarity">
    <text evidence="1">Belongs to the NifU family.</text>
</comment>
<gene>
    <name evidence="3" type="ORF">CCAN12_740048</name>
</gene>
<evidence type="ECO:0000313" key="3">
    <source>
        <dbReference type="EMBL" id="CEN38822.1"/>
    </source>
</evidence>
<dbReference type="EMBL" id="CDOE01000072">
    <property type="protein sequence ID" value="CEN38822.1"/>
    <property type="molecule type" value="Genomic_DNA"/>
</dbReference>
<reference evidence="3 4" key="1">
    <citation type="submission" date="2015-01" db="EMBL/GenBank/DDBJ databases">
        <authorList>
            <person name="Xiang T."/>
            <person name="Song Y."/>
            <person name="Huang L."/>
            <person name="Wang B."/>
            <person name="Wu P."/>
        </authorList>
    </citation>
    <scope>NUCLEOTIDE SEQUENCE [LARGE SCALE GENOMIC DNA]</scope>
    <source>
        <strain evidence="3 4">Cc12</strain>
    </source>
</reference>
<dbReference type="GO" id="GO:0051536">
    <property type="term" value="F:iron-sulfur cluster binding"/>
    <property type="evidence" value="ECO:0007669"/>
    <property type="project" value="InterPro"/>
</dbReference>
<evidence type="ECO:0000259" key="2">
    <source>
        <dbReference type="Pfam" id="PF01106"/>
    </source>
</evidence>
<organism evidence="3 4">
    <name type="scientific">Capnocytophaga canimorsus</name>
    <dbReference type="NCBI Taxonomy" id="28188"/>
    <lineage>
        <taxon>Bacteria</taxon>
        <taxon>Pseudomonadati</taxon>
        <taxon>Bacteroidota</taxon>
        <taxon>Flavobacteriia</taxon>
        <taxon>Flavobacteriales</taxon>
        <taxon>Flavobacteriaceae</taxon>
        <taxon>Capnocytophaga</taxon>
    </lineage>
</organism>
<proteinExistence type="inferred from homology"/>
<evidence type="ECO:0000256" key="1">
    <source>
        <dbReference type="ARBA" id="ARBA00006420"/>
    </source>
</evidence>
<evidence type="ECO:0000313" key="4">
    <source>
        <dbReference type="Proteomes" id="UP000044026"/>
    </source>
</evidence>
<dbReference type="InterPro" id="IPR034904">
    <property type="entry name" value="FSCA_dom_sf"/>
</dbReference>
<dbReference type="InterPro" id="IPR001075">
    <property type="entry name" value="NIF_FeS_clus_asmbl_NifU_C"/>
</dbReference>
<dbReference type="Pfam" id="PF01106">
    <property type="entry name" value="NifU"/>
    <property type="match status" value="1"/>
</dbReference>
<sequence>MTQKRNQNITMENKNITERVHQALEEIRPYLQNDGGDISLVAIEEEGKTVKVRLEGNCLSCSINQMTLRSGVEMTIKKYAPEVQSVINVQ</sequence>
<feature type="domain" description="NIF system FeS cluster assembly NifU C-terminal" evidence="2">
    <location>
        <begin position="20"/>
        <end position="87"/>
    </location>
</feature>
<dbReference type="SUPFAM" id="SSF117916">
    <property type="entry name" value="Fe-S cluster assembly (FSCA) domain-like"/>
    <property type="match status" value="1"/>
</dbReference>
<name>A0A0B7HLR7_9FLAO</name>
<dbReference type="Gene3D" id="3.30.300.130">
    <property type="entry name" value="Fe-S cluster assembly (FSCA)"/>
    <property type="match status" value="1"/>
</dbReference>
<protein>
    <submittedName>
        <fullName evidence="3">NifU-like protein</fullName>
    </submittedName>
</protein>
<dbReference type="GO" id="GO:0005506">
    <property type="term" value="F:iron ion binding"/>
    <property type="evidence" value="ECO:0007669"/>
    <property type="project" value="InterPro"/>
</dbReference>
<dbReference type="Proteomes" id="UP000044026">
    <property type="component" value="Unassembled WGS sequence"/>
</dbReference>
<dbReference type="GO" id="GO:0016226">
    <property type="term" value="P:iron-sulfur cluster assembly"/>
    <property type="evidence" value="ECO:0007669"/>
    <property type="project" value="InterPro"/>
</dbReference>
<dbReference type="PANTHER" id="PTHR11178">
    <property type="entry name" value="IRON-SULFUR CLUSTER SCAFFOLD PROTEIN NFU-RELATED"/>
    <property type="match status" value="1"/>
</dbReference>
<dbReference type="AlphaFoldDB" id="A0A0B7HLR7"/>
<dbReference type="PANTHER" id="PTHR11178:SF25">
    <property type="entry name" value="NIFU-LIKE PROTEIN 3, CHLOROPLASTIC"/>
    <property type="match status" value="1"/>
</dbReference>
<accession>A0A0B7HLR7</accession>